<evidence type="ECO:0000313" key="3">
    <source>
        <dbReference type="Proteomes" id="UP000189670"/>
    </source>
</evidence>
<name>A0A1V1NS51_9BACT</name>
<sequence>MSTGLASINDLEKAISVITSTSSFFNQKDSYALLHCISAYPALDNDLNLLTIRFLKEHFGCLVGYSDHSLGDNKLYCCSCIGCQNY</sequence>
<dbReference type="Pfam" id="PF03102">
    <property type="entry name" value="NeuB"/>
    <property type="match status" value="1"/>
</dbReference>
<evidence type="ECO:0000259" key="1">
    <source>
        <dbReference type="Pfam" id="PF03102"/>
    </source>
</evidence>
<organism evidence="2 3">
    <name type="scientific">Candidatus Magnetoglobus multicellularis str. Araruama</name>
    <dbReference type="NCBI Taxonomy" id="890399"/>
    <lineage>
        <taxon>Bacteria</taxon>
        <taxon>Pseudomonadati</taxon>
        <taxon>Thermodesulfobacteriota</taxon>
        <taxon>Desulfobacteria</taxon>
        <taxon>Desulfobacterales</taxon>
        <taxon>Desulfobacteraceae</taxon>
        <taxon>Candidatus Magnetoglobus</taxon>
    </lineage>
</organism>
<dbReference type="PANTHER" id="PTHR42966:SF1">
    <property type="entry name" value="SIALIC ACID SYNTHASE"/>
    <property type="match status" value="1"/>
</dbReference>
<dbReference type="EMBL" id="ATBP01002847">
    <property type="protein sequence ID" value="ETR65410.1"/>
    <property type="molecule type" value="Genomic_DNA"/>
</dbReference>
<evidence type="ECO:0000313" key="2">
    <source>
        <dbReference type="EMBL" id="ETR65410.1"/>
    </source>
</evidence>
<gene>
    <name evidence="2" type="ORF">OMM_14293</name>
</gene>
<dbReference type="GO" id="GO:0047444">
    <property type="term" value="F:N-acylneuraminate-9-phosphate synthase activity"/>
    <property type="evidence" value="ECO:0007669"/>
    <property type="project" value="TreeGrafter"/>
</dbReference>
<dbReference type="InterPro" id="IPR013785">
    <property type="entry name" value="Aldolase_TIM"/>
</dbReference>
<dbReference type="AlphaFoldDB" id="A0A1V1NS51"/>
<proteinExistence type="predicted"/>
<dbReference type="InterPro" id="IPR051690">
    <property type="entry name" value="PseI-like"/>
</dbReference>
<dbReference type="GO" id="GO:0016051">
    <property type="term" value="P:carbohydrate biosynthetic process"/>
    <property type="evidence" value="ECO:0007669"/>
    <property type="project" value="InterPro"/>
</dbReference>
<dbReference type="SUPFAM" id="SSF51569">
    <property type="entry name" value="Aldolase"/>
    <property type="match status" value="1"/>
</dbReference>
<accession>A0A1V1NS51</accession>
<dbReference type="InterPro" id="IPR013132">
    <property type="entry name" value="PseI/NeuA/B-like_N"/>
</dbReference>
<dbReference type="Proteomes" id="UP000189670">
    <property type="component" value="Unassembled WGS sequence"/>
</dbReference>
<dbReference type="PANTHER" id="PTHR42966">
    <property type="entry name" value="N-ACETYLNEURAMINATE SYNTHASE"/>
    <property type="match status" value="1"/>
</dbReference>
<dbReference type="Gene3D" id="3.20.20.70">
    <property type="entry name" value="Aldolase class I"/>
    <property type="match status" value="1"/>
</dbReference>
<protein>
    <recommendedName>
        <fullName evidence="1">PseI/NeuA/B-like domain-containing protein</fullName>
    </recommendedName>
</protein>
<comment type="caution">
    <text evidence="2">The sequence shown here is derived from an EMBL/GenBank/DDBJ whole genome shotgun (WGS) entry which is preliminary data.</text>
</comment>
<reference evidence="3" key="1">
    <citation type="submission" date="2012-11" db="EMBL/GenBank/DDBJ databases">
        <authorList>
            <person name="Lucero-Rivera Y.E."/>
            <person name="Tovar-Ramirez D."/>
        </authorList>
    </citation>
    <scope>NUCLEOTIDE SEQUENCE [LARGE SCALE GENOMIC DNA]</scope>
    <source>
        <strain evidence="3">Araruama</strain>
    </source>
</reference>
<feature type="domain" description="PseI/NeuA/B-like" evidence="1">
    <location>
        <begin position="1"/>
        <end position="77"/>
    </location>
</feature>